<evidence type="ECO:0000313" key="2">
    <source>
        <dbReference type="EMBL" id="KAG7085551.1"/>
    </source>
</evidence>
<dbReference type="GeneID" id="66072184"/>
<dbReference type="EMBL" id="CM032191">
    <property type="protein sequence ID" value="KAG7085551.1"/>
    <property type="molecule type" value="Genomic_DNA"/>
</dbReference>
<proteinExistence type="predicted"/>
<dbReference type="OrthoDB" id="3229978at2759"/>
<dbReference type="RefSeq" id="XP_043002022.1">
    <property type="nucleotide sequence ID" value="XM_043160066.1"/>
</dbReference>
<feature type="compositionally biased region" description="Polar residues" evidence="1">
    <location>
        <begin position="7"/>
        <end position="19"/>
    </location>
</feature>
<comment type="caution">
    <text evidence="2">The sequence shown here is derived from an EMBL/GenBank/DDBJ whole genome shotgun (WGS) entry which is preliminary data.</text>
</comment>
<protein>
    <submittedName>
        <fullName evidence="2">Uncharacterized protein</fullName>
    </submittedName>
</protein>
<reference evidence="2" key="1">
    <citation type="journal article" date="2021" name="Genome Biol. Evol.">
        <title>The assembled and annotated genome of the fairy-ring fungus Marasmius oreades.</title>
        <authorList>
            <person name="Hiltunen M."/>
            <person name="Ament-Velasquez S.L."/>
            <person name="Johannesson H."/>
        </authorList>
    </citation>
    <scope>NUCLEOTIDE SEQUENCE</scope>
    <source>
        <strain evidence="2">03SP1</strain>
    </source>
</reference>
<dbReference type="Proteomes" id="UP001049176">
    <property type="component" value="Chromosome 11"/>
</dbReference>
<name>A0A9P7RLR2_9AGAR</name>
<dbReference type="AlphaFoldDB" id="A0A9P7RLR2"/>
<gene>
    <name evidence="2" type="ORF">E1B28_003108</name>
</gene>
<feature type="region of interest" description="Disordered" evidence="1">
    <location>
        <begin position="1"/>
        <end position="22"/>
    </location>
</feature>
<organism evidence="2 3">
    <name type="scientific">Marasmius oreades</name>
    <name type="common">fairy-ring Marasmius</name>
    <dbReference type="NCBI Taxonomy" id="181124"/>
    <lineage>
        <taxon>Eukaryota</taxon>
        <taxon>Fungi</taxon>
        <taxon>Dikarya</taxon>
        <taxon>Basidiomycota</taxon>
        <taxon>Agaricomycotina</taxon>
        <taxon>Agaricomycetes</taxon>
        <taxon>Agaricomycetidae</taxon>
        <taxon>Agaricales</taxon>
        <taxon>Marasmiineae</taxon>
        <taxon>Marasmiaceae</taxon>
        <taxon>Marasmius</taxon>
    </lineage>
</organism>
<evidence type="ECO:0000313" key="3">
    <source>
        <dbReference type="Proteomes" id="UP001049176"/>
    </source>
</evidence>
<dbReference type="KEGG" id="more:E1B28_003108"/>
<keyword evidence="3" id="KW-1185">Reference proteome</keyword>
<evidence type="ECO:0000256" key="1">
    <source>
        <dbReference type="SAM" id="MobiDB-lite"/>
    </source>
</evidence>
<accession>A0A9P7RLR2</accession>
<sequence length="178" mass="20421">MADRNQNDIGSDMDSQIPRNPSVAVTVPDSDKAMLNHILRMTDAASNFQSIVNPVQAPPLQRDHFLEVQHIVDIVLGRYGTVWYNLAQGLFIDLATFVSEHRNLFAINDNLNQQKKLIPWANYPNDPLIRNYFTFQTNENRTVEQSVRALVNDMANRQSNFSELTRYVGQQIKAKFGW</sequence>